<evidence type="ECO:0000313" key="5">
    <source>
        <dbReference type="Proteomes" id="UP000255335"/>
    </source>
</evidence>
<feature type="domain" description="HTH tetR-type" evidence="3">
    <location>
        <begin position="7"/>
        <end position="70"/>
    </location>
</feature>
<dbReference type="InterPro" id="IPR009057">
    <property type="entry name" value="Homeodomain-like_sf"/>
</dbReference>
<evidence type="ECO:0000259" key="3">
    <source>
        <dbReference type="PROSITE" id="PS50977"/>
    </source>
</evidence>
<reference evidence="4 5" key="1">
    <citation type="submission" date="2018-06" db="EMBL/GenBank/DDBJ databases">
        <authorList>
            <consortium name="Pathogen Informatics"/>
            <person name="Doyle S."/>
        </authorList>
    </citation>
    <scope>NUCLEOTIDE SEQUENCE [LARGE SCALE GENOMIC DNA]</scope>
    <source>
        <strain evidence="4 5">NCTC12221</strain>
    </source>
</reference>
<dbReference type="AlphaFoldDB" id="A0A377JW47"/>
<dbReference type="RefSeq" id="WP_115026822.1">
    <property type="nucleotide sequence ID" value="NZ_UGHZ01000003.1"/>
</dbReference>
<name>A0A377JW47_9HELI</name>
<feature type="DNA-binding region" description="H-T-H motif" evidence="2">
    <location>
        <begin position="33"/>
        <end position="52"/>
    </location>
</feature>
<dbReference type="PROSITE" id="PS50977">
    <property type="entry name" value="HTH_TETR_2"/>
    <property type="match status" value="1"/>
</dbReference>
<protein>
    <submittedName>
        <fullName evidence="4">TetR-family transcriptional regulator</fullName>
    </submittedName>
</protein>
<dbReference type="SUPFAM" id="SSF46689">
    <property type="entry name" value="Homeodomain-like"/>
    <property type="match status" value="1"/>
</dbReference>
<evidence type="ECO:0000256" key="1">
    <source>
        <dbReference type="ARBA" id="ARBA00023125"/>
    </source>
</evidence>
<keyword evidence="1 2" id="KW-0238">DNA-binding</keyword>
<dbReference type="GO" id="GO:0003677">
    <property type="term" value="F:DNA binding"/>
    <property type="evidence" value="ECO:0007669"/>
    <property type="project" value="UniProtKB-UniRule"/>
</dbReference>
<dbReference type="InterPro" id="IPR050624">
    <property type="entry name" value="HTH-type_Tx_Regulator"/>
</dbReference>
<proteinExistence type="predicted"/>
<accession>A0A377JW47</accession>
<dbReference type="Pfam" id="PF00440">
    <property type="entry name" value="TetR_N"/>
    <property type="match status" value="1"/>
</dbReference>
<dbReference type="InterPro" id="IPR001647">
    <property type="entry name" value="HTH_TetR"/>
</dbReference>
<sequence length="213" mass="24667">MALKTPIKTTNKILDISLKLFSTYGFENVKMQDIIDKLALSGYTKGAIYHHFKNKEDILYAILGRYDEQNEKIWEIERSQINGRDKLKALVLLHLKHILTHKEIIKSSLSLLRSLQTLAYKQQHTQTHLTPIVESMIEEGNSDGSLNVAYPKAASEMLVWGVYIWLDNALYPLNQMEYTYKVRHLRIMCEGVGLSVIDEEISAEFLALWREIR</sequence>
<organism evidence="4 5">
    <name type="scientific">Helicobacter cinaedi</name>
    <dbReference type="NCBI Taxonomy" id="213"/>
    <lineage>
        <taxon>Bacteria</taxon>
        <taxon>Pseudomonadati</taxon>
        <taxon>Campylobacterota</taxon>
        <taxon>Epsilonproteobacteria</taxon>
        <taxon>Campylobacterales</taxon>
        <taxon>Helicobacteraceae</taxon>
        <taxon>Helicobacter</taxon>
    </lineage>
</organism>
<dbReference type="EMBL" id="UGHZ01000003">
    <property type="protein sequence ID" value="STP13667.1"/>
    <property type="molecule type" value="Genomic_DNA"/>
</dbReference>
<dbReference type="Proteomes" id="UP000255335">
    <property type="component" value="Unassembled WGS sequence"/>
</dbReference>
<gene>
    <name evidence="4" type="primary">acrR</name>
    <name evidence="4" type="ORF">NCTC12221_01745</name>
</gene>
<dbReference type="PANTHER" id="PTHR43479">
    <property type="entry name" value="ACREF/ENVCD OPERON REPRESSOR-RELATED"/>
    <property type="match status" value="1"/>
</dbReference>
<evidence type="ECO:0000313" key="4">
    <source>
        <dbReference type="EMBL" id="STP13667.1"/>
    </source>
</evidence>
<dbReference type="PANTHER" id="PTHR43479:SF11">
    <property type="entry name" value="ACREF_ENVCD OPERON REPRESSOR-RELATED"/>
    <property type="match status" value="1"/>
</dbReference>
<dbReference type="Gene3D" id="1.10.357.10">
    <property type="entry name" value="Tetracycline Repressor, domain 2"/>
    <property type="match status" value="1"/>
</dbReference>
<evidence type="ECO:0000256" key="2">
    <source>
        <dbReference type="PROSITE-ProRule" id="PRU00335"/>
    </source>
</evidence>